<evidence type="ECO:0000256" key="3">
    <source>
        <dbReference type="ARBA" id="ARBA00004496"/>
    </source>
</evidence>
<dbReference type="SUPFAM" id="SSF53271">
    <property type="entry name" value="PRTase-like"/>
    <property type="match status" value="1"/>
</dbReference>
<comment type="caution">
    <text evidence="19">The sequence shown here is derived from an EMBL/GenBank/DDBJ whole genome shotgun (WGS) entry which is preliminary data.</text>
</comment>
<dbReference type="GO" id="GO:0000287">
    <property type="term" value="F:magnesium ion binding"/>
    <property type="evidence" value="ECO:0007669"/>
    <property type="project" value="TreeGrafter"/>
</dbReference>
<evidence type="ECO:0000256" key="10">
    <source>
        <dbReference type="ARBA" id="ARBA00022679"/>
    </source>
</evidence>
<dbReference type="GO" id="GO:0032263">
    <property type="term" value="P:GMP salvage"/>
    <property type="evidence" value="ECO:0007669"/>
    <property type="project" value="TreeGrafter"/>
</dbReference>
<comment type="similarity">
    <text evidence="5 17">Belongs to the purine/pyrimidine phosphoribosyltransferase family.</text>
</comment>
<evidence type="ECO:0000256" key="17">
    <source>
        <dbReference type="RuleBase" id="RU364099"/>
    </source>
</evidence>
<evidence type="ECO:0000256" key="8">
    <source>
        <dbReference type="ARBA" id="ARBA00022490"/>
    </source>
</evidence>
<dbReference type="GO" id="GO:0006178">
    <property type="term" value="P:guanine salvage"/>
    <property type="evidence" value="ECO:0007669"/>
    <property type="project" value="TreeGrafter"/>
</dbReference>
<dbReference type="Proteomes" id="UP000054529">
    <property type="component" value="Unassembled WGS sequence"/>
</dbReference>
<proteinExistence type="inferred from homology"/>
<dbReference type="UniPathway" id="UPA00591">
    <property type="reaction ID" value="UER00648"/>
</dbReference>
<evidence type="ECO:0000256" key="11">
    <source>
        <dbReference type="ARBA" id="ARBA00022723"/>
    </source>
</evidence>
<evidence type="ECO:0000313" key="19">
    <source>
        <dbReference type="EMBL" id="KIE63868.1"/>
    </source>
</evidence>
<evidence type="ECO:0000256" key="1">
    <source>
        <dbReference type="ARBA" id="ARBA00001946"/>
    </source>
</evidence>
<name>A0A0C1V7R5_9ENTR</name>
<keyword evidence="12 17" id="KW-0660">Purine salvage</keyword>
<organism evidence="19 20">
    <name type="scientific">Candidatus Riesia pediculischaeffi PTSU</name>
    <dbReference type="NCBI Taxonomy" id="1401651"/>
    <lineage>
        <taxon>Bacteria</taxon>
        <taxon>Pseudomonadati</taxon>
        <taxon>Pseudomonadota</taxon>
        <taxon>Gammaproteobacteria</taxon>
        <taxon>Enterobacterales</taxon>
        <taxon>Enterobacteriaceae</taxon>
        <taxon>Candidatus Riesia</taxon>
    </lineage>
</organism>
<evidence type="ECO:0000256" key="12">
    <source>
        <dbReference type="ARBA" id="ARBA00022726"/>
    </source>
</evidence>
<dbReference type="FunFam" id="3.40.50.2020:FF:000006">
    <property type="entry name" value="Hypoxanthine phosphoribosyltransferase"/>
    <property type="match status" value="1"/>
</dbReference>
<dbReference type="PANTHER" id="PTHR43340:SF1">
    <property type="entry name" value="HYPOXANTHINE PHOSPHORIBOSYLTRANSFERASE"/>
    <property type="match status" value="1"/>
</dbReference>
<dbReference type="EMBL" id="AWXV01000004">
    <property type="protein sequence ID" value="KIE63868.1"/>
    <property type="molecule type" value="Genomic_DNA"/>
</dbReference>
<dbReference type="InterPro" id="IPR005904">
    <property type="entry name" value="Hxn_phspho_trans"/>
</dbReference>
<comment type="catalytic activity">
    <reaction evidence="16">
        <text>IMP + diphosphate = hypoxanthine + 5-phospho-alpha-D-ribose 1-diphosphate</text>
        <dbReference type="Rhea" id="RHEA:17973"/>
        <dbReference type="ChEBI" id="CHEBI:17368"/>
        <dbReference type="ChEBI" id="CHEBI:33019"/>
        <dbReference type="ChEBI" id="CHEBI:58017"/>
        <dbReference type="ChEBI" id="CHEBI:58053"/>
        <dbReference type="EC" id="2.4.2.8"/>
    </reaction>
    <physiologicalReaction direction="right-to-left" evidence="16">
        <dbReference type="Rhea" id="RHEA:17975"/>
    </physiologicalReaction>
</comment>
<evidence type="ECO:0000256" key="16">
    <source>
        <dbReference type="ARBA" id="ARBA00049402"/>
    </source>
</evidence>
<evidence type="ECO:0000313" key="20">
    <source>
        <dbReference type="Proteomes" id="UP000054529"/>
    </source>
</evidence>
<dbReference type="HOGENOM" id="CLU_073615_0_0_6"/>
<protein>
    <recommendedName>
        <fullName evidence="7 17">Hypoxanthine phosphoribosyltransferase</fullName>
        <ecNumber evidence="6 17">2.4.2.8</ecNumber>
    </recommendedName>
</protein>
<dbReference type="GO" id="GO:0032264">
    <property type="term" value="P:IMP salvage"/>
    <property type="evidence" value="ECO:0007669"/>
    <property type="project" value="UniProtKB-UniPathway"/>
</dbReference>
<dbReference type="PATRIC" id="fig|1401651.3.peg.303"/>
<comment type="catalytic activity">
    <reaction evidence="15">
        <text>GMP + diphosphate = guanine + 5-phospho-alpha-D-ribose 1-diphosphate</text>
        <dbReference type="Rhea" id="RHEA:25424"/>
        <dbReference type="ChEBI" id="CHEBI:16235"/>
        <dbReference type="ChEBI" id="CHEBI:33019"/>
        <dbReference type="ChEBI" id="CHEBI:58017"/>
        <dbReference type="ChEBI" id="CHEBI:58115"/>
        <dbReference type="EC" id="2.4.2.8"/>
    </reaction>
    <physiologicalReaction direction="right-to-left" evidence="15">
        <dbReference type="Rhea" id="RHEA:25426"/>
    </physiologicalReaction>
</comment>
<evidence type="ECO:0000256" key="13">
    <source>
        <dbReference type="ARBA" id="ARBA00022741"/>
    </source>
</evidence>
<keyword evidence="14 17" id="KW-0460">Magnesium</keyword>
<dbReference type="NCBIfam" id="TIGR01203">
    <property type="entry name" value="HGPRTase"/>
    <property type="match status" value="1"/>
</dbReference>
<keyword evidence="11 17" id="KW-0479">Metal-binding</keyword>
<dbReference type="PANTHER" id="PTHR43340">
    <property type="entry name" value="HYPOXANTHINE-GUANINE PHOSPHORIBOSYLTRANSFERASE"/>
    <property type="match status" value="1"/>
</dbReference>
<evidence type="ECO:0000256" key="9">
    <source>
        <dbReference type="ARBA" id="ARBA00022676"/>
    </source>
</evidence>
<accession>A0A0C1V7R5</accession>
<evidence type="ECO:0000256" key="7">
    <source>
        <dbReference type="ARBA" id="ARBA00014105"/>
    </source>
</evidence>
<dbReference type="GO" id="GO:0052657">
    <property type="term" value="F:guanine phosphoribosyltransferase activity"/>
    <property type="evidence" value="ECO:0007669"/>
    <property type="project" value="UniProtKB-ARBA"/>
</dbReference>
<comment type="cofactor">
    <cofactor evidence="1 17">
        <name>Mg(2+)</name>
        <dbReference type="ChEBI" id="CHEBI:18420"/>
    </cofactor>
</comment>
<dbReference type="InterPro" id="IPR050408">
    <property type="entry name" value="HGPRT"/>
</dbReference>
<keyword evidence="13 17" id="KW-0547">Nucleotide-binding</keyword>
<dbReference type="RefSeq" id="WP_185751032.1">
    <property type="nucleotide sequence ID" value="NZ_AWXV01000004.1"/>
</dbReference>
<feature type="domain" description="Phosphoribosyltransferase" evidence="18">
    <location>
        <begin position="21"/>
        <end position="166"/>
    </location>
</feature>
<dbReference type="EC" id="2.4.2.8" evidence="6 17"/>
<dbReference type="Pfam" id="PF00156">
    <property type="entry name" value="Pribosyltran"/>
    <property type="match status" value="1"/>
</dbReference>
<evidence type="ECO:0000256" key="14">
    <source>
        <dbReference type="ARBA" id="ARBA00022842"/>
    </source>
</evidence>
<evidence type="ECO:0000256" key="5">
    <source>
        <dbReference type="ARBA" id="ARBA00008391"/>
    </source>
</evidence>
<evidence type="ECO:0000259" key="18">
    <source>
        <dbReference type="Pfam" id="PF00156"/>
    </source>
</evidence>
<dbReference type="Gene3D" id="3.40.50.2020">
    <property type="match status" value="1"/>
</dbReference>
<dbReference type="GO" id="GO:0004422">
    <property type="term" value="F:hypoxanthine phosphoribosyltransferase activity"/>
    <property type="evidence" value="ECO:0007669"/>
    <property type="project" value="InterPro"/>
</dbReference>
<dbReference type="InterPro" id="IPR029057">
    <property type="entry name" value="PRTase-like"/>
</dbReference>
<comment type="pathway">
    <text evidence="4 17">Purine metabolism; IMP biosynthesis via salvage pathway; IMP from hypoxanthine: step 1/1.</text>
</comment>
<dbReference type="GO" id="GO:0006166">
    <property type="term" value="P:purine ribonucleoside salvage"/>
    <property type="evidence" value="ECO:0007669"/>
    <property type="project" value="UniProtKB-KW"/>
</dbReference>
<evidence type="ECO:0000256" key="4">
    <source>
        <dbReference type="ARBA" id="ARBA00004669"/>
    </source>
</evidence>
<keyword evidence="9 17" id="KW-0328">Glycosyltransferase</keyword>
<dbReference type="GO" id="GO:0000166">
    <property type="term" value="F:nucleotide binding"/>
    <property type="evidence" value="ECO:0007669"/>
    <property type="project" value="UniProtKB-KW"/>
</dbReference>
<evidence type="ECO:0000256" key="2">
    <source>
        <dbReference type="ARBA" id="ARBA00003637"/>
    </source>
</evidence>
<dbReference type="CDD" id="cd06223">
    <property type="entry name" value="PRTases_typeI"/>
    <property type="match status" value="1"/>
</dbReference>
<dbReference type="InterPro" id="IPR000836">
    <property type="entry name" value="PRTase_dom"/>
</dbReference>
<dbReference type="GO" id="GO:0005829">
    <property type="term" value="C:cytosol"/>
    <property type="evidence" value="ECO:0007669"/>
    <property type="project" value="TreeGrafter"/>
</dbReference>
<dbReference type="AlphaFoldDB" id="A0A0C1V7R5"/>
<sequence length="180" mass="21046">MMKYPKHEKTVHVMISENNVKKRIDEIAEKIENYYRSKKEDLILIGILKGAFIFIADLCRKIGIPHEIDFMVVSSYRNSMQSYKDVKIVKDLDKDVRRKNVVIVEDVVDSGNTLKKVLDVLQSRDPKSINICTLLNKPSKREAEISIEWIGYSIKDHFVVGYGIDYAQRYRHLPYIGYVY</sequence>
<evidence type="ECO:0000256" key="6">
    <source>
        <dbReference type="ARBA" id="ARBA00011895"/>
    </source>
</evidence>
<evidence type="ECO:0000256" key="15">
    <source>
        <dbReference type="ARBA" id="ARBA00048811"/>
    </source>
</evidence>
<keyword evidence="10 17" id="KW-0808">Transferase</keyword>
<comment type="subcellular location">
    <subcellularLocation>
        <location evidence="3 17">Cytoplasm</location>
    </subcellularLocation>
</comment>
<gene>
    <name evidence="19" type="ORF">P689_12237</name>
</gene>
<dbReference type="GO" id="GO:0046100">
    <property type="term" value="P:hypoxanthine metabolic process"/>
    <property type="evidence" value="ECO:0007669"/>
    <property type="project" value="TreeGrafter"/>
</dbReference>
<keyword evidence="8 17" id="KW-0963">Cytoplasm</keyword>
<reference evidence="19 20" key="1">
    <citation type="journal article" date="2014" name="G3 (Bethesda)">
        <title>Genome sequence of Candidatus Riesia pediculischaeffi, endosymbiont of chimpanzee lice, and genomic comparison of recently acquired endosymbionts from human and chimpanzee lice.</title>
        <authorList>
            <person name="Boyd B.M."/>
            <person name="Allen J.M."/>
            <person name="de Crecy-Lagard V."/>
            <person name="Reed D.L."/>
        </authorList>
    </citation>
    <scope>NUCLEOTIDE SEQUENCE [LARGE SCALE GENOMIC DNA]</scope>
    <source>
        <strain evidence="19 20">PTSU</strain>
    </source>
</reference>
<comment type="function">
    <text evidence="2">Purine salvage pathway enzyme which catalyzes the transfer of the ribosyl-5-phosphate group from 5-phospho-alpha-D-ribose 1-diphosphate (PRPP) to the N9 position of hypoxanthine to yield IMP (inosine 5'-monophosphate). To a lesser extent, can also act on guanine leading to GMP, but shows a highly less efficient activity with xanthine.</text>
</comment>